<dbReference type="Pfam" id="PF25516">
    <property type="entry name" value="PTPase"/>
    <property type="match status" value="1"/>
</dbReference>
<reference evidence="4" key="1">
    <citation type="journal article" date="2014" name="Genome Biol. Evol.">
        <title>Serial gene losses and foreign DNA underlie size and sequence variation in the plastid genomes of diatoms.</title>
        <authorList>
            <person name="Ruck E.C."/>
            <person name="Nakov T."/>
            <person name="Jansen R.K."/>
            <person name="Theriot E.C."/>
            <person name="Alverson A.J."/>
        </authorList>
    </citation>
    <scope>NUCLEOTIDE SEQUENCE</scope>
    <source>
        <strain evidence="4">Utex FD354</strain>
    </source>
</reference>
<dbReference type="RefSeq" id="YP_009059246.1">
    <property type="nucleotide sequence ID" value="NC_024928.1"/>
</dbReference>
<sequence length="456" mass="51941">MNVNDDLDKLIENLPFFLQEHLNNHVSKDQLIEIVLDLGRRPEARFISGPEYLSQKIVSWQDIDYITKRISKFSNENRAGIERTLHRISCIRNRQFLINGLTCRVGRAIFGTISVVRDLLESEKSVLILGKPGVGKTTIIREIARVLADEMEKRVVIIDTSNEIAGDSDIPHSGIGRARRMQVAKTELQHQVMIEAVENHMPQVIIIDEIGTELEVLAARTIAEKGVQLVGTTHGNCLENLIKNPPLADLIGGIQYVTLSDDEAKRRGTQKSILERKAYPAFEIIIEINHPNSWTIHEDVKNSIDLLLRGNFTMGQVRQFSFTEKIKIRCQRLQVSSESLLKNRNNLNDSINLVNKNWISINQTKDEKALKLKSKKLIIYPYSLSNNLLKEVLLKMGFKFVLTNEIKKATLIIGLKKHLKLNFKLKNLAKQKNIPIYSLNQVSLYQVTKLVQFISS</sequence>
<keyword evidence="4" id="KW-0150">Chloroplast</keyword>
<evidence type="ECO:0000256" key="2">
    <source>
        <dbReference type="ARBA" id="ARBA00022840"/>
    </source>
</evidence>
<keyword evidence="1" id="KW-0547">Nucleotide-binding</keyword>
<dbReference type="SUPFAM" id="SSF52540">
    <property type="entry name" value="P-loop containing nucleoside triphosphate hydrolases"/>
    <property type="match status" value="1"/>
</dbReference>
<dbReference type="Gene3D" id="3.40.50.300">
    <property type="entry name" value="P-loop containing nucleotide triphosphate hydrolases"/>
    <property type="match status" value="1"/>
</dbReference>
<dbReference type="GO" id="GO:0005524">
    <property type="term" value="F:ATP binding"/>
    <property type="evidence" value="ECO:0007669"/>
    <property type="project" value="UniProtKB-KW"/>
</dbReference>
<dbReference type="InterPro" id="IPR003593">
    <property type="entry name" value="AAA+_ATPase"/>
</dbReference>
<protein>
    <recommendedName>
        <fullName evidence="3">AAA+ ATPase domain-containing protein</fullName>
    </recommendedName>
</protein>
<dbReference type="CDD" id="cd00009">
    <property type="entry name" value="AAA"/>
    <property type="match status" value="1"/>
</dbReference>
<evidence type="ECO:0000313" key="4">
    <source>
        <dbReference type="EMBL" id="AHI51193.1"/>
    </source>
</evidence>
<dbReference type="AlphaFoldDB" id="A0A023JER7"/>
<dbReference type="InterPro" id="IPR058670">
    <property type="entry name" value="PTPase_dom"/>
</dbReference>
<dbReference type="SMART" id="SM00382">
    <property type="entry name" value="AAA"/>
    <property type="match status" value="1"/>
</dbReference>
<proteinExistence type="predicted"/>
<keyword evidence="4" id="KW-0934">Plastid</keyword>
<dbReference type="GeneID" id="20465734"/>
<feature type="domain" description="AAA+ ATPase" evidence="3">
    <location>
        <begin position="122"/>
        <end position="261"/>
    </location>
</feature>
<dbReference type="EMBL" id="KF733443">
    <property type="protein sequence ID" value="AHI51193.1"/>
    <property type="molecule type" value="Genomic_DNA"/>
</dbReference>
<evidence type="ECO:0000259" key="3">
    <source>
        <dbReference type="SMART" id="SM00382"/>
    </source>
</evidence>
<geneLocation type="chloroplast" evidence="4"/>
<dbReference type="InterPro" id="IPR027417">
    <property type="entry name" value="P-loop_NTPase"/>
</dbReference>
<accession>A0A023JER7</accession>
<organism evidence="4">
    <name type="scientific">Eunotia naegelii</name>
    <dbReference type="NCBI Taxonomy" id="1458866"/>
    <lineage>
        <taxon>Eukaryota</taxon>
        <taxon>Sar</taxon>
        <taxon>Stramenopiles</taxon>
        <taxon>Ochrophyta</taxon>
        <taxon>Bacillariophyta</taxon>
        <taxon>Bacillariophyceae</taxon>
        <taxon>Eunotiophycidae</taxon>
        <taxon>Eunotiales</taxon>
        <taxon>Eunotiaceae</taxon>
        <taxon>Eunotia</taxon>
    </lineage>
</organism>
<name>A0A023JER7_9STRA</name>
<dbReference type="PANTHER" id="PTHR20953">
    <property type="entry name" value="KINASE-RELATED"/>
    <property type="match status" value="1"/>
</dbReference>
<dbReference type="Pfam" id="PF19568">
    <property type="entry name" value="Spore_III_AA"/>
    <property type="match status" value="1"/>
</dbReference>
<keyword evidence="2" id="KW-0067">ATP-binding</keyword>
<dbReference type="PANTHER" id="PTHR20953:SF3">
    <property type="entry name" value="P-LOOP CONTAINING NUCLEOSIDE TRIPHOSPHATE HYDROLASES SUPERFAMILY PROTEIN"/>
    <property type="match status" value="1"/>
</dbReference>
<evidence type="ECO:0000256" key="1">
    <source>
        <dbReference type="ARBA" id="ARBA00022741"/>
    </source>
</evidence>
<gene>
    <name evidence="4" type="primary">ycf45</name>
</gene>
<dbReference type="InterPro" id="IPR045735">
    <property type="entry name" value="Spore_III_AA_AAA+_ATPase"/>
</dbReference>